<dbReference type="AlphaFoldDB" id="A0A421B301"/>
<gene>
    <name evidence="1" type="ORF">CLV68_3246</name>
</gene>
<keyword evidence="2" id="KW-1185">Reference proteome</keyword>
<dbReference type="Proteomes" id="UP000282454">
    <property type="component" value="Unassembled WGS sequence"/>
</dbReference>
<dbReference type="RefSeq" id="WP_121391565.1">
    <property type="nucleotide sequence ID" value="NZ_RCDD01000002.1"/>
</dbReference>
<accession>A0A421B301</accession>
<name>A0A421B301_9PSEU</name>
<comment type="caution">
    <text evidence="1">The sequence shown here is derived from an EMBL/GenBank/DDBJ whole genome shotgun (WGS) entry which is preliminary data.</text>
</comment>
<evidence type="ECO:0000313" key="2">
    <source>
        <dbReference type="Proteomes" id="UP000282454"/>
    </source>
</evidence>
<dbReference type="EMBL" id="RCDD01000002">
    <property type="protein sequence ID" value="RLK58771.1"/>
    <property type="molecule type" value="Genomic_DNA"/>
</dbReference>
<reference evidence="1 2" key="1">
    <citation type="submission" date="2018-10" db="EMBL/GenBank/DDBJ databases">
        <title>Genomic Encyclopedia of Archaeal and Bacterial Type Strains, Phase II (KMG-II): from individual species to whole genera.</title>
        <authorList>
            <person name="Goeker M."/>
        </authorList>
    </citation>
    <scope>NUCLEOTIDE SEQUENCE [LARGE SCALE GENOMIC DNA]</scope>
    <source>
        <strain evidence="1 2">DSM 45657</strain>
    </source>
</reference>
<proteinExistence type="predicted"/>
<sequence length="174" mass="19126">MGVFRRRAAAKDVMTALVEAGTAADLVALYEANPVLATPAALRQLTELIHSARDRGSPGLALAYWWRREFVYQAHHVGVPEAARELLSRVEWYSRAAGVVLLATESTAVEHLVQVTSRAAVKQRVPFLDDRGRAMPDDQRWRTAGTLAWQMEVLTSGSSSGASARRMVLMTRAP</sequence>
<evidence type="ECO:0000313" key="1">
    <source>
        <dbReference type="EMBL" id="RLK58771.1"/>
    </source>
</evidence>
<organism evidence="1 2">
    <name type="scientific">Actinokineospora cianjurensis</name>
    <dbReference type="NCBI Taxonomy" id="585224"/>
    <lineage>
        <taxon>Bacteria</taxon>
        <taxon>Bacillati</taxon>
        <taxon>Actinomycetota</taxon>
        <taxon>Actinomycetes</taxon>
        <taxon>Pseudonocardiales</taxon>
        <taxon>Pseudonocardiaceae</taxon>
        <taxon>Actinokineospora</taxon>
    </lineage>
</organism>
<protein>
    <submittedName>
        <fullName evidence="1">Uncharacterized protein</fullName>
    </submittedName>
</protein>